<feature type="domain" description="CRM" evidence="3">
    <location>
        <begin position="1"/>
        <end position="96"/>
    </location>
</feature>
<organism evidence="4 5">
    <name type="scientific">Marinococcus luteus</name>
    <dbReference type="NCBI Taxonomy" id="1122204"/>
    <lineage>
        <taxon>Bacteria</taxon>
        <taxon>Bacillati</taxon>
        <taxon>Bacillota</taxon>
        <taxon>Bacilli</taxon>
        <taxon>Bacillales</taxon>
        <taxon>Bacillaceae</taxon>
        <taxon>Marinococcus</taxon>
    </lineage>
</organism>
<dbReference type="OrthoDB" id="9797519at2"/>
<sequence>MLNNKQKRTLRREAHSLKPLFQIGKEGMNEQIINHVDEAIEKREILKVNLLQNCMEDKHEVASELAEGTGSEVVQVIGNTIVLYRRSKDNPGIELPK</sequence>
<protein>
    <submittedName>
        <fullName evidence="4">RNA-binding protein</fullName>
    </submittedName>
</protein>
<gene>
    <name evidence="4" type="ORF">SAMN05421781_1017</name>
</gene>
<reference evidence="4 5" key="1">
    <citation type="submission" date="2016-10" db="EMBL/GenBank/DDBJ databases">
        <authorList>
            <person name="de Groot N.N."/>
        </authorList>
    </citation>
    <scope>NUCLEOTIDE SEQUENCE [LARGE SCALE GENOMIC DNA]</scope>
    <source>
        <strain evidence="4 5">DSM 23126</strain>
    </source>
</reference>
<dbReference type="RefSeq" id="WP_091611950.1">
    <property type="nucleotide sequence ID" value="NZ_FNNC01000001.1"/>
</dbReference>
<dbReference type="InterPro" id="IPR051925">
    <property type="entry name" value="RNA-binding_domain"/>
</dbReference>
<dbReference type="SUPFAM" id="SSF75471">
    <property type="entry name" value="YhbY-like"/>
    <property type="match status" value="1"/>
</dbReference>
<dbReference type="STRING" id="1122204.SAMN05421781_1017"/>
<dbReference type="GO" id="GO:0003723">
    <property type="term" value="F:RNA binding"/>
    <property type="evidence" value="ECO:0007669"/>
    <property type="project" value="UniProtKB-UniRule"/>
</dbReference>
<dbReference type="EMBL" id="FNNC01000001">
    <property type="protein sequence ID" value="SDW26171.1"/>
    <property type="molecule type" value="Genomic_DNA"/>
</dbReference>
<dbReference type="PROSITE" id="PS51295">
    <property type="entry name" value="CRM"/>
    <property type="match status" value="1"/>
</dbReference>
<dbReference type="PANTHER" id="PTHR40065">
    <property type="entry name" value="RNA-BINDING PROTEIN YHBY"/>
    <property type="match status" value="1"/>
</dbReference>
<evidence type="ECO:0000256" key="2">
    <source>
        <dbReference type="PROSITE-ProRule" id="PRU00626"/>
    </source>
</evidence>
<dbReference type="AlphaFoldDB" id="A0A1H2S3I3"/>
<evidence type="ECO:0000256" key="1">
    <source>
        <dbReference type="ARBA" id="ARBA00022884"/>
    </source>
</evidence>
<evidence type="ECO:0000313" key="5">
    <source>
        <dbReference type="Proteomes" id="UP000199488"/>
    </source>
</evidence>
<dbReference type="InterPro" id="IPR001890">
    <property type="entry name" value="RNA-binding_CRM"/>
</dbReference>
<dbReference type="SMART" id="SM01103">
    <property type="entry name" value="CRS1_YhbY"/>
    <property type="match status" value="1"/>
</dbReference>
<proteinExistence type="predicted"/>
<accession>A0A1H2S3I3</accession>
<dbReference type="NCBIfam" id="TIGR00253">
    <property type="entry name" value="RNA_bind_YhbY"/>
    <property type="match status" value="1"/>
</dbReference>
<dbReference type="InterPro" id="IPR017924">
    <property type="entry name" value="RNA-binding_YhbY"/>
</dbReference>
<dbReference type="Pfam" id="PF01985">
    <property type="entry name" value="CRS1_YhbY"/>
    <property type="match status" value="1"/>
</dbReference>
<dbReference type="PANTHER" id="PTHR40065:SF3">
    <property type="entry name" value="RNA-BINDING PROTEIN YHBY"/>
    <property type="match status" value="1"/>
</dbReference>
<dbReference type="InterPro" id="IPR035920">
    <property type="entry name" value="YhbY-like_sf"/>
</dbReference>
<dbReference type="Proteomes" id="UP000199488">
    <property type="component" value="Unassembled WGS sequence"/>
</dbReference>
<keyword evidence="5" id="KW-1185">Reference proteome</keyword>
<keyword evidence="1 2" id="KW-0694">RNA-binding</keyword>
<evidence type="ECO:0000259" key="3">
    <source>
        <dbReference type="PROSITE" id="PS51295"/>
    </source>
</evidence>
<evidence type="ECO:0000313" key="4">
    <source>
        <dbReference type="EMBL" id="SDW26171.1"/>
    </source>
</evidence>
<name>A0A1H2S3I3_9BACI</name>
<dbReference type="Gene3D" id="3.30.110.60">
    <property type="entry name" value="YhbY-like"/>
    <property type="match status" value="1"/>
</dbReference>